<evidence type="ECO:0000256" key="5">
    <source>
        <dbReference type="ARBA" id="ARBA00022989"/>
    </source>
</evidence>
<keyword evidence="5 7" id="KW-1133">Transmembrane helix</keyword>
<organism evidence="8 9">
    <name type="scientific">Daphnia galeata</name>
    <dbReference type="NCBI Taxonomy" id="27404"/>
    <lineage>
        <taxon>Eukaryota</taxon>
        <taxon>Metazoa</taxon>
        <taxon>Ecdysozoa</taxon>
        <taxon>Arthropoda</taxon>
        <taxon>Crustacea</taxon>
        <taxon>Branchiopoda</taxon>
        <taxon>Diplostraca</taxon>
        <taxon>Cladocera</taxon>
        <taxon>Anomopoda</taxon>
        <taxon>Daphniidae</taxon>
        <taxon>Daphnia</taxon>
    </lineage>
</organism>
<comment type="similarity">
    <text evidence="3 7">Belongs to the PRA1 family.</text>
</comment>
<feature type="transmembrane region" description="Helical" evidence="7">
    <location>
        <begin position="149"/>
        <end position="179"/>
    </location>
</feature>
<dbReference type="EMBL" id="CAKKLH010000281">
    <property type="protein sequence ID" value="CAH0108201.1"/>
    <property type="molecule type" value="Genomic_DNA"/>
</dbReference>
<name>A0A8J2RZ57_9CRUS</name>
<keyword evidence="9" id="KW-1185">Reference proteome</keyword>
<dbReference type="GO" id="GO:0008021">
    <property type="term" value="C:synaptic vesicle"/>
    <property type="evidence" value="ECO:0007669"/>
    <property type="project" value="UniProtKB-SubCell"/>
</dbReference>
<dbReference type="OrthoDB" id="63113at2759"/>
<dbReference type="GO" id="GO:0005794">
    <property type="term" value="C:Golgi apparatus"/>
    <property type="evidence" value="ECO:0007669"/>
    <property type="project" value="TreeGrafter"/>
</dbReference>
<dbReference type="PANTHER" id="PTHR19317:SF0">
    <property type="entry name" value="PRENYLATED RAB ACCEPTOR PROTEIN 1"/>
    <property type="match status" value="1"/>
</dbReference>
<evidence type="ECO:0000256" key="2">
    <source>
        <dbReference type="ARBA" id="ARBA00004234"/>
    </source>
</evidence>
<sequence length="255" mass="28523">MLAAEAIVKKMMNFALHLHNYRDLCDVTAYSLHVPDNNIENTATQTSDDFLPPSRMADVDNLDSYVTGNLTESKVLDNKPSSDSMMSLPVKFNLSIPVAQEWIGSRRKHLKPWFRFVQTSKFQSPTSVPALGSRIVKNVEFFQSNYLCIFIILILYCLLTSPLLLFAVGTSLGACYLIGRKNDDQKLSVLGHELSLAQQYGLIAMVSLPLFYLAGAGSVVFWVLGASMFLIVLHASFYNNESPEESFEQPIQQQV</sequence>
<dbReference type="InterPro" id="IPR004895">
    <property type="entry name" value="Prenylated_rab_accept_PRA1"/>
</dbReference>
<evidence type="ECO:0000256" key="7">
    <source>
        <dbReference type="RuleBase" id="RU363107"/>
    </source>
</evidence>
<keyword evidence="4 7" id="KW-0812">Transmembrane</keyword>
<comment type="caution">
    <text evidence="8">The sequence shown here is derived from an EMBL/GenBank/DDBJ whole genome shotgun (WGS) entry which is preliminary data.</text>
</comment>
<proteinExistence type="inferred from homology"/>
<dbReference type="AlphaFoldDB" id="A0A8J2RZ57"/>
<protein>
    <recommendedName>
        <fullName evidence="7">PRA1 family protein</fullName>
    </recommendedName>
</protein>
<reference evidence="8" key="1">
    <citation type="submission" date="2021-11" db="EMBL/GenBank/DDBJ databases">
        <authorList>
            <person name="Schell T."/>
        </authorList>
    </citation>
    <scope>NUCLEOTIDE SEQUENCE</scope>
    <source>
        <strain evidence="8">M5</strain>
    </source>
</reference>
<dbReference type="Pfam" id="PF03208">
    <property type="entry name" value="PRA1"/>
    <property type="match status" value="1"/>
</dbReference>
<keyword evidence="6 7" id="KW-0472">Membrane</keyword>
<dbReference type="PANTHER" id="PTHR19317">
    <property type="entry name" value="PRENYLATED RAB ACCEPTOR 1-RELATED"/>
    <property type="match status" value="1"/>
</dbReference>
<evidence type="ECO:0000313" key="9">
    <source>
        <dbReference type="Proteomes" id="UP000789390"/>
    </source>
</evidence>
<gene>
    <name evidence="8" type="ORF">DGAL_LOCUS11570</name>
</gene>
<evidence type="ECO:0000313" key="8">
    <source>
        <dbReference type="EMBL" id="CAH0108201.1"/>
    </source>
</evidence>
<feature type="transmembrane region" description="Helical" evidence="7">
    <location>
        <begin position="200"/>
        <end position="233"/>
    </location>
</feature>
<comment type="subcellular location">
    <subcellularLocation>
        <location evidence="2">Cytoplasmic vesicle</location>
        <location evidence="2">Secretory vesicle</location>
        <location evidence="2">Synaptic vesicle</location>
    </subcellularLocation>
    <subcellularLocation>
        <location evidence="1 7">Membrane</location>
        <topology evidence="1 7">Multi-pass membrane protein</topology>
    </subcellularLocation>
</comment>
<dbReference type="Proteomes" id="UP000789390">
    <property type="component" value="Unassembled WGS sequence"/>
</dbReference>
<accession>A0A8J2RZ57</accession>
<evidence type="ECO:0000256" key="4">
    <source>
        <dbReference type="ARBA" id="ARBA00022692"/>
    </source>
</evidence>
<evidence type="ECO:0000256" key="6">
    <source>
        <dbReference type="ARBA" id="ARBA00023136"/>
    </source>
</evidence>
<evidence type="ECO:0000256" key="1">
    <source>
        <dbReference type="ARBA" id="ARBA00004141"/>
    </source>
</evidence>
<dbReference type="GO" id="GO:0016020">
    <property type="term" value="C:membrane"/>
    <property type="evidence" value="ECO:0007669"/>
    <property type="project" value="UniProtKB-SubCell"/>
</dbReference>
<evidence type="ECO:0000256" key="3">
    <source>
        <dbReference type="ARBA" id="ARBA00006483"/>
    </source>
</evidence>